<dbReference type="PANTHER" id="PTHR47129:SF1">
    <property type="entry name" value="NMRA-LIKE DOMAIN-CONTAINING PROTEIN"/>
    <property type="match status" value="1"/>
</dbReference>
<dbReference type="RefSeq" id="WP_092480493.1">
    <property type="nucleotide sequence ID" value="NZ_CP126128.1"/>
</dbReference>
<proteinExistence type="predicted"/>
<sequence length="290" mass="31863">MKILITGATGMLGVKVVQALLERVPTEQLAVSVRDLAKAERFKEQRIEIRQADYEDPASLEAAFTGIDRLLLISSQGDDETRIRQHSNVIYAAERTGVGLLVYTSVSKAETSSLPVAEVHRQTEAAIIKSGIPYTFLRNNWYVENEIPVIKNVLAGGPVLTAAESGRVGWVPRVDYAEAAAAVLASGKHTNKIYELSGIPSSYADMARELTSILGRRVIVRNVDDKTYQEVLIANGTPDVMAEFSLDIQRAIRKGDLDVESADLPYLMGRPAISLKQSLTEIVYYLNTVE</sequence>
<dbReference type="SUPFAM" id="SSF51735">
    <property type="entry name" value="NAD(P)-binding Rossmann-fold domains"/>
    <property type="match status" value="1"/>
</dbReference>
<protein>
    <submittedName>
        <fullName evidence="2">NAD(P)H dehydrogenase (Quinone)</fullName>
    </submittedName>
</protein>
<accession>A0A1I5XK77</accession>
<keyword evidence="3" id="KW-1185">Reference proteome</keyword>
<reference evidence="2 3" key="1">
    <citation type="submission" date="2016-10" db="EMBL/GenBank/DDBJ databases">
        <authorList>
            <person name="de Groot N.N."/>
        </authorList>
    </citation>
    <scope>NUCLEOTIDE SEQUENCE [LARGE SCALE GENOMIC DNA]</scope>
    <source>
        <strain evidence="2 3">DSM 20581</strain>
    </source>
</reference>
<evidence type="ECO:0000259" key="1">
    <source>
        <dbReference type="Pfam" id="PF13460"/>
    </source>
</evidence>
<dbReference type="InterPro" id="IPR036291">
    <property type="entry name" value="NAD(P)-bd_dom_sf"/>
</dbReference>
<dbReference type="PANTHER" id="PTHR47129">
    <property type="entry name" value="QUINONE OXIDOREDUCTASE 2"/>
    <property type="match status" value="1"/>
</dbReference>
<dbReference type="Gene3D" id="3.40.50.720">
    <property type="entry name" value="NAD(P)-binding Rossmann-like Domain"/>
    <property type="match status" value="1"/>
</dbReference>
<name>A0A1I5XK77_9LACT</name>
<organism evidence="2 3">
    <name type="scientific">Desemzia incerta</name>
    <dbReference type="NCBI Taxonomy" id="82801"/>
    <lineage>
        <taxon>Bacteria</taxon>
        <taxon>Bacillati</taxon>
        <taxon>Bacillota</taxon>
        <taxon>Bacilli</taxon>
        <taxon>Lactobacillales</taxon>
        <taxon>Carnobacteriaceae</taxon>
        <taxon>Desemzia</taxon>
    </lineage>
</organism>
<dbReference type="InterPro" id="IPR016040">
    <property type="entry name" value="NAD(P)-bd_dom"/>
</dbReference>
<dbReference type="Proteomes" id="UP000199136">
    <property type="component" value="Unassembled WGS sequence"/>
</dbReference>
<evidence type="ECO:0000313" key="3">
    <source>
        <dbReference type="Proteomes" id="UP000199136"/>
    </source>
</evidence>
<feature type="domain" description="NAD(P)-binding" evidence="1">
    <location>
        <begin position="7"/>
        <end position="185"/>
    </location>
</feature>
<dbReference type="AlphaFoldDB" id="A0A1I5XK77"/>
<dbReference type="STRING" id="82801.SAMN04488506_1448"/>
<dbReference type="Pfam" id="PF13460">
    <property type="entry name" value="NAD_binding_10"/>
    <property type="match status" value="1"/>
</dbReference>
<dbReference type="OrthoDB" id="152510at2"/>
<dbReference type="EMBL" id="FOXW01000005">
    <property type="protein sequence ID" value="SFQ32393.1"/>
    <property type="molecule type" value="Genomic_DNA"/>
</dbReference>
<dbReference type="Gene3D" id="3.90.25.10">
    <property type="entry name" value="UDP-galactose 4-epimerase, domain 1"/>
    <property type="match status" value="1"/>
</dbReference>
<dbReference type="InterPro" id="IPR052718">
    <property type="entry name" value="NmrA-type_oxidoreductase"/>
</dbReference>
<gene>
    <name evidence="2" type="ORF">SAMN04488506_1448</name>
</gene>
<evidence type="ECO:0000313" key="2">
    <source>
        <dbReference type="EMBL" id="SFQ32393.1"/>
    </source>
</evidence>
<dbReference type="CDD" id="cd05269">
    <property type="entry name" value="TMR_SDR_a"/>
    <property type="match status" value="1"/>
</dbReference>